<evidence type="ECO:0000313" key="1">
    <source>
        <dbReference type="EMBL" id="KAJ8113470.1"/>
    </source>
</evidence>
<comment type="caution">
    <text evidence="1">The sequence shown here is derived from an EMBL/GenBank/DDBJ whole genome shotgun (WGS) entry which is preliminary data.</text>
</comment>
<proteinExistence type="predicted"/>
<reference evidence="1" key="1">
    <citation type="submission" date="2022-11" db="EMBL/GenBank/DDBJ databases">
        <title>Genome Sequence of Boeremia exigua.</title>
        <authorList>
            <person name="Buettner E."/>
        </authorList>
    </citation>
    <scope>NUCLEOTIDE SEQUENCE</scope>
    <source>
        <strain evidence="1">CU02</strain>
    </source>
</reference>
<sequence length="311" mass="36543">MHETSSILLRLPQNVRDRIWSYAYGNLVIHAEPTRVDQKIRPSGDYAFKYMLCQQFGSSLDSSKMPNCCPGAKRGSPDDKRTPFFWPIVSKQFWSESIEVLYESATFKVGGSVDLYILASSQQQSVRRMRDLDISLGFGIKHHNRIWSPARCQSVLKNFKNLRGLTLLIGLVVQDDSNYTGTVINNIEHPGTVTRGSRLQGYEWQEQRNWLPVFLREFQQHPLQPDRTRVVLIDRRKQQHSWSPNWHEKDRRWQQDPHRQQREDKIIQDTRKQELAASMRAVLLAQNISQLFPDWEAEDRQLLEAEHRRYS</sequence>
<gene>
    <name evidence="1" type="ORF">OPT61_g4405</name>
</gene>
<accession>A0ACC2IE84</accession>
<organism evidence="1 2">
    <name type="scientific">Boeremia exigua</name>
    <dbReference type="NCBI Taxonomy" id="749465"/>
    <lineage>
        <taxon>Eukaryota</taxon>
        <taxon>Fungi</taxon>
        <taxon>Dikarya</taxon>
        <taxon>Ascomycota</taxon>
        <taxon>Pezizomycotina</taxon>
        <taxon>Dothideomycetes</taxon>
        <taxon>Pleosporomycetidae</taxon>
        <taxon>Pleosporales</taxon>
        <taxon>Pleosporineae</taxon>
        <taxon>Didymellaceae</taxon>
        <taxon>Boeremia</taxon>
    </lineage>
</organism>
<keyword evidence="2" id="KW-1185">Reference proteome</keyword>
<dbReference type="EMBL" id="JAPHNI010000251">
    <property type="protein sequence ID" value="KAJ8113470.1"/>
    <property type="molecule type" value="Genomic_DNA"/>
</dbReference>
<name>A0ACC2IE84_9PLEO</name>
<evidence type="ECO:0000313" key="2">
    <source>
        <dbReference type="Proteomes" id="UP001153331"/>
    </source>
</evidence>
<protein>
    <submittedName>
        <fullName evidence="1">Uncharacterized protein</fullName>
    </submittedName>
</protein>
<dbReference type="Proteomes" id="UP001153331">
    <property type="component" value="Unassembled WGS sequence"/>
</dbReference>